<dbReference type="HOGENOM" id="CLU_3230853_0_0_4"/>
<evidence type="ECO:0000313" key="1">
    <source>
        <dbReference type="EMBL" id="EET06597.1"/>
    </source>
</evidence>
<reference evidence="1" key="1">
    <citation type="submission" date="2009-05" db="EMBL/GenBank/DDBJ databases">
        <authorList>
            <person name="Harkins D.M."/>
            <person name="DeShazer D."/>
            <person name="Woods D.E."/>
            <person name="Brinkac L.M."/>
            <person name="Brown K.A."/>
            <person name="Hung G.C."/>
            <person name="Tuanyok A."/>
            <person name="Zhang B."/>
            <person name="Nierman W.C."/>
        </authorList>
    </citation>
    <scope>NUCLEOTIDE SEQUENCE [LARGE SCALE GENOMIC DNA]</scope>
    <source>
        <strain evidence="1">1710a</strain>
    </source>
</reference>
<dbReference type="AlphaFoldDB" id="A0A0E1WAM3"/>
<sequence>MQVHYCAIEPIGANRANSCVCRIDARKWEISEVRRSRIVHGAE</sequence>
<gene>
    <name evidence="1" type="ORF">BURPS1710A_3758</name>
</gene>
<proteinExistence type="predicted"/>
<protein>
    <submittedName>
        <fullName evidence="1">Uncharacterized protein</fullName>
    </submittedName>
</protein>
<accession>A0A0E1WAM3</accession>
<dbReference type="EMBL" id="CM000832">
    <property type="protein sequence ID" value="EET06597.1"/>
    <property type="molecule type" value="Genomic_DNA"/>
</dbReference>
<name>A0A0E1WAM3_BURPE</name>
<dbReference type="Proteomes" id="UP000001812">
    <property type="component" value="Chromosome I"/>
</dbReference>
<organism evidence="1">
    <name type="scientific">Burkholderia pseudomallei 1710a</name>
    <dbReference type="NCBI Taxonomy" id="320371"/>
    <lineage>
        <taxon>Bacteria</taxon>
        <taxon>Pseudomonadati</taxon>
        <taxon>Pseudomonadota</taxon>
        <taxon>Betaproteobacteria</taxon>
        <taxon>Burkholderiales</taxon>
        <taxon>Burkholderiaceae</taxon>
        <taxon>Burkholderia</taxon>
        <taxon>pseudomallei group</taxon>
    </lineage>
</organism>